<keyword evidence="2" id="KW-1185">Reference proteome</keyword>
<dbReference type="OrthoDB" id="8904098at2759"/>
<name>A0A8J2PAI6_9HEXA</name>
<dbReference type="AlphaFoldDB" id="A0A8J2PAI6"/>
<accession>A0A8J2PAI6</accession>
<reference evidence="1" key="1">
    <citation type="submission" date="2021-06" db="EMBL/GenBank/DDBJ databases">
        <authorList>
            <person name="Hodson N. C."/>
            <person name="Mongue J. A."/>
            <person name="Jaron S. K."/>
        </authorList>
    </citation>
    <scope>NUCLEOTIDE SEQUENCE</scope>
</reference>
<organism evidence="1 2">
    <name type="scientific">Allacma fusca</name>
    <dbReference type="NCBI Taxonomy" id="39272"/>
    <lineage>
        <taxon>Eukaryota</taxon>
        <taxon>Metazoa</taxon>
        <taxon>Ecdysozoa</taxon>
        <taxon>Arthropoda</taxon>
        <taxon>Hexapoda</taxon>
        <taxon>Collembola</taxon>
        <taxon>Symphypleona</taxon>
        <taxon>Sminthuridae</taxon>
        <taxon>Allacma</taxon>
    </lineage>
</organism>
<protein>
    <submittedName>
        <fullName evidence="1">Uncharacterized protein</fullName>
    </submittedName>
</protein>
<comment type="caution">
    <text evidence="1">The sequence shown here is derived from an EMBL/GenBank/DDBJ whole genome shotgun (WGS) entry which is preliminary data.</text>
</comment>
<evidence type="ECO:0000313" key="1">
    <source>
        <dbReference type="EMBL" id="CAG7815337.1"/>
    </source>
</evidence>
<proteinExistence type="predicted"/>
<sequence length="261" mass="29447">MADMNLTGTLKPLPDGTVGEPFVIEHNSSFLFNIIEAGDYEAEFIDGSNKKFNNKIIIRPDSCATFIVTSNAAKDQLTLTTPSDHGYEGDSDEVSVDDTLEKHGEGKPYIRLIQIGLWNDPYVGDLESNDTIGYNLNRTIILSEHKKGKVEYTFEFEEDRDKYPDYQSTKELEVEINTYDIVVVTGENERRIIGDVKLRLGGSYILTVVADEASPGGFRHSISWVVEPNSINMLWLVPQYFIISSGEIMFQITIMDFCYSQ</sequence>
<dbReference type="EMBL" id="CAJVCH010342004">
    <property type="protein sequence ID" value="CAG7815337.1"/>
    <property type="molecule type" value="Genomic_DNA"/>
</dbReference>
<dbReference type="Proteomes" id="UP000708208">
    <property type="component" value="Unassembled WGS sequence"/>
</dbReference>
<evidence type="ECO:0000313" key="2">
    <source>
        <dbReference type="Proteomes" id="UP000708208"/>
    </source>
</evidence>
<feature type="non-terminal residue" evidence="1">
    <location>
        <position position="1"/>
    </location>
</feature>
<gene>
    <name evidence="1" type="ORF">AFUS01_LOCUS26022</name>
</gene>